<keyword evidence="5 8" id="KW-0418">Kinase</keyword>
<evidence type="ECO:0000256" key="6">
    <source>
        <dbReference type="SAM" id="MobiDB-lite"/>
    </source>
</evidence>
<sequence>MPVPWWRPGRRAEKALAEAQSVFDARLAYGEKIRQDRVAALEGEIARLDAELAAKDDLVRSVLTELRHTATTRLPELAMSTAHPHVVVPGLRDAQLAGSDVDVSLGHVLEQVRQLVVDERVRGDDAAKAVMRGVMGKLQALHYRQQTFLQGMQERYDHPDVAEDLVRLDELNELNLRLVQGLAVMCGRWPGLARGDSPVQGIVKSAAGRVVGYQRIAPPSYQVRGRLGVVARAVEPLAMVLAELLDNALSHSPSNIDIEVEVKHGASGCTFFITDWGLGMEADELARANGLAAGELALLFTELEGEPPGIGLPVAGAIARQYGLRTVLERAPYSNGLRAAVFVPESLLIMVKEDSVTPSVVSPNVPSPRGPVPGDEEQSAPTSADALASVAVLPPGPSGLPQRRGMRGRVPGPVGVPDAADAPEPSPAENQSRWAAVQSGTAAGRAAPDQPDHPSEEGQP</sequence>
<evidence type="ECO:0000256" key="1">
    <source>
        <dbReference type="ARBA" id="ARBA00000085"/>
    </source>
</evidence>
<dbReference type="InterPro" id="IPR003594">
    <property type="entry name" value="HATPase_dom"/>
</dbReference>
<dbReference type="EC" id="2.7.13.3" evidence="2"/>
<dbReference type="RefSeq" id="WP_167033915.1">
    <property type="nucleotide sequence ID" value="NZ_CP050177.1"/>
</dbReference>
<feature type="domain" description="Histidine kinase/HSP90-like ATPase" evidence="7">
    <location>
        <begin position="232"/>
        <end position="347"/>
    </location>
</feature>
<reference evidence="8 9" key="1">
    <citation type="submission" date="2020-03" db="EMBL/GenBank/DDBJ databases">
        <title>A novel species.</title>
        <authorList>
            <person name="Gao J."/>
        </authorList>
    </citation>
    <scope>NUCLEOTIDE SEQUENCE [LARGE SCALE GENOMIC DNA]</scope>
    <source>
        <strain evidence="8 9">QMT-12</strain>
    </source>
</reference>
<dbReference type="PANTHER" id="PTHR45436">
    <property type="entry name" value="SENSOR HISTIDINE KINASE YKOH"/>
    <property type="match status" value="1"/>
</dbReference>
<evidence type="ECO:0000256" key="5">
    <source>
        <dbReference type="ARBA" id="ARBA00022777"/>
    </source>
</evidence>
<dbReference type="GO" id="GO:0000160">
    <property type="term" value="P:phosphorelay signal transduction system"/>
    <property type="evidence" value="ECO:0007669"/>
    <property type="project" value="TreeGrafter"/>
</dbReference>
<dbReference type="GO" id="GO:0004673">
    <property type="term" value="F:protein histidine kinase activity"/>
    <property type="evidence" value="ECO:0007669"/>
    <property type="project" value="UniProtKB-EC"/>
</dbReference>
<accession>A0A6G9H4N7</accession>
<protein>
    <recommendedName>
        <fullName evidence="2">histidine kinase</fullName>
        <ecNumber evidence="2">2.7.13.3</ecNumber>
    </recommendedName>
</protein>
<dbReference type="GO" id="GO:0005886">
    <property type="term" value="C:plasma membrane"/>
    <property type="evidence" value="ECO:0007669"/>
    <property type="project" value="TreeGrafter"/>
</dbReference>
<feature type="compositionally biased region" description="Low complexity" evidence="6">
    <location>
        <begin position="408"/>
        <end position="429"/>
    </location>
</feature>
<dbReference type="Proteomes" id="UP000501179">
    <property type="component" value="Chromosome"/>
</dbReference>
<evidence type="ECO:0000256" key="3">
    <source>
        <dbReference type="ARBA" id="ARBA00022553"/>
    </source>
</evidence>
<keyword evidence="4" id="KW-0808">Transferase</keyword>
<feature type="region of interest" description="Disordered" evidence="6">
    <location>
        <begin position="358"/>
        <end position="460"/>
    </location>
</feature>
<gene>
    <name evidence="8" type="ORF">HA039_26780</name>
</gene>
<dbReference type="KEGG" id="slia:HA039_26780"/>
<evidence type="ECO:0000256" key="2">
    <source>
        <dbReference type="ARBA" id="ARBA00012438"/>
    </source>
</evidence>
<dbReference type="InterPro" id="IPR050428">
    <property type="entry name" value="TCS_sensor_his_kinase"/>
</dbReference>
<evidence type="ECO:0000259" key="7">
    <source>
        <dbReference type="SMART" id="SM00387"/>
    </source>
</evidence>
<organism evidence="8 9">
    <name type="scientific">Streptomyces liangshanensis</name>
    <dbReference type="NCBI Taxonomy" id="2717324"/>
    <lineage>
        <taxon>Bacteria</taxon>
        <taxon>Bacillati</taxon>
        <taxon>Actinomycetota</taxon>
        <taxon>Actinomycetes</taxon>
        <taxon>Kitasatosporales</taxon>
        <taxon>Streptomycetaceae</taxon>
        <taxon>Streptomyces</taxon>
    </lineage>
</organism>
<feature type="compositionally biased region" description="Basic and acidic residues" evidence="6">
    <location>
        <begin position="450"/>
        <end position="460"/>
    </location>
</feature>
<dbReference type="Gene3D" id="3.30.565.10">
    <property type="entry name" value="Histidine kinase-like ATPase, C-terminal domain"/>
    <property type="match status" value="1"/>
</dbReference>
<dbReference type="Pfam" id="PF02518">
    <property type="entry name" value="HATPase_c"/>
    <property type="match status" value="1"/>
</dbReference>
<dbReference type="InterPro" id="IPR036890">
    <property type="entry name" value="HATPase_C_sf"/>
</dbReference>
<evidence type="ECO:0000313" key="9">
    <source>
        <dbReference type="Proteomes" id="UP000501179"/>
    </source>
</evidence>
<keyword evidence="3" id="KW-0597">Phosphoprotein</keyword>
<name>A0A6G9H4N7_9ACTN</name>
<evidence type="ECO:0000256" key="4">
    <source>
        <dbReference type="ARBA" id="ARBA00022679"/>
    </source>
</evidence>
<dbReference type="SUPFAM" id="SSF55874">
    <property type="entry name" value="ATPase domain of HSP90 chaperone/DNA topoisomerase II/histidine kinase"/>
    <property type="match status" value="1"/>
</dbReference>
<proteinExistence type="predicted"/>
<dbReference type="AlphaFoldDB" id="A0A6G9H4N7"/>
<comment type="catalytic activity">
    <reaction evidence="1">
        <text>ATP + protein L-histidine = ADP + protein N-phospho-L-histidine.</text>
        <dbReference type="EC" id="2.7.13.3"/>
    </reaction>
</comment>
<dbReference type="EMBL" id="CP050177">
    <property type="protein sequence ID" value="QIQ05414.1"/>
    <property type="molecule type" value="Genomic_DNA"/>
</dbReference>
<evidence type="ECO:0000313" key="8">
    <source>
        <dbReference type="EMBL" id="QIQ05414.1"/>
    </source>
</evidence>
<dbReference type="SMART" id="SM00387">
    <property type="entry name" value="HATPase_c"/>
    <property type="match status" value="1"/>
</dbReference>
<dbReference type="PANTHER" id="PTHR45436:SF5">
    <property type="entry name" value="SENSOR HISTIDINE KINASE TRCS"/>
    <property type="match status" value="1"/>
</dbReference>
<feature type="compositionally biased region" description="Polar residues" evidence="6">
    <location>
        <begin position="430"/>
        <end position="441"/>
    </location>
</feature>
<keyword evidence="9" id="KW-1185">Reference proteome</keyword>